<dbReference type="EMBL" id="KP280062">
    <property type="protein sequence ID" value="AJF40701.1"/>
    <property type="molecule type" value="Genomic_DNA"/>
</dbReference>
<evidence type="ECO:0000313" key="2">
    <source>
        <dbReference type="Proteomes" id="UP000031803"/>
    </source>
</evidence>
<organism evidence="1 2">
    <name type="scientific">Vibrio phage phi 1</name>
    <dbReference type="NCBI Taxonomy" id="1589297"/>
    <lineage>
        <taxon>Viruses</taxon>
        <taxon>Duplodnaviria</taxon>
        <taxon>Heunggongvirae</taxon>
        <taxon>Uroviricota</taxon>
        <taxon>Caudoviricetes</taxon>
        <taxon>Schitoviridae</taxon>
        <taxon>Pacinivirus</taxon>
        <taxon>Pacinivirus phi1</taxon>
    </lineage>
</organism>
<name>A0A0B5GYE7_9CAUD</name>
<proteinExistence type="predicted"/>
<reference evidence="1 2" key="1">
    <citation type="submission" date="2014-12" db="EMBL/GenBank/DDBJ databases">
        <title>Complete genome sequences of three Vibrio cholerae specific bacteriophages.</title>
        <authorList>
            <person name="Bhandare S.G."/>
            <person name="Warry A."/>
            <person name="Emes R.D."/>
            <person name="Hooton S.P.T."/>
            <person name="Barrow P.A."/>
            <person name="Atterbury R.J."/>
        </authorList>
    </citation>
    <scope>NUCLEOTIDE SEQUENCE [LARGE SCALE GENOMIC DNA]</scope>
</reference>
<gene>
    <name evidence="1" type="ORF">SBVP1_0043</name>
</gene>
<dbReference type="GeneID" id="26625639"/>
<evidence type="ECO:0000313" key="1">
    <source>
        <dbReference type="EMBL" id="AJF40701.1"/>
    </source>
</evidence>
<sequence>MCSKCGQPDCLGVEPTFEVTQAEKITLMKLGILLENGMDTSIPPEAKKSLMFVTKIIEGVVADKAPFVAIEKEDKAFELYQEYISQDEVIQDLPSSPNQPILH</sequence>
<dbReference type="Proteomes" id="UP000031803">
    <property type="component" value="Segment"/>
</dbReference>
<keyword evidence="2" id="KW-1185">Reference proteome</keyword>
<accession>A0A0B5GYE7</accession>
<protein>
    <submittedName>
        <fullName evidence="1">Uncharacterized protein</fullName>
    </submittedName>
</protein>
<dbReference type="OrthoDB" id="32764at10239"/>
<dbReference type="KEGG" id="vg:26625639"/>
<dbReference type="RefSeq" id="YP_009198561.1">
    <property type="nucleotide sequence ID" value="NC_028799.1"/>
</dbReference>